<accession>A0A0L0FXU7</accession>
<keyword evidence="1" id="KW-0732">Signal</keyword>
<sequence>MLLIHMLSAYLMLHVGHYACALAIDAGEVLQYRPHTLIGKTIQQPMQSRDNAQVTPKLLSDGARFYIKDIQGLCLTAHGAFKGDLSLSACEEQQNNIWTFVPDAEVNEGYEIRVKNSDASYDNVEWCMYFAGNVAFGVENCDGLYNRDTRFFKTTKVDTLSNIENVVATITLESAFNRFEMQYNAHCLVSDPWNADELLKLGGMMCSTPVVKERLWHLFEAAV</sequence>
<dbReference type="GeneID" id="25906546"/>
<name>A0A0L0FXU7_9EUKA</name>
<reference evidence="2 3" key="1">
    <citation type="submission" date="2011-02" db="EMBL/GenBank/DDBJ databases">
        <title>The Genome Sequence of Sphaeroforma arctica JP610.</title>
        <authorList>
            <consortium name="The Broad Institute Genome Sequencing Platform"/>
            <person name="Russ C."/>
            <person name="Cuomo C."/>
            <person name="Young S.K."/>
            <person name="Zeng Q."/>
            <person name="Gargeya S."/>
            <person name="Alvarado L."/>
            <person name="Berlin A."/>
            <person name="Chapman S.B."/>
            <person name="Chen Z."/>
            <person name="Freedman E."/>
            <person name="Gellesch M."/>
            <person name="Goldberg J."/>
            <person name="Griggs A."/>
            <person name="Gujja S."/>
            <person name="Heilman E."/>
            <person name="Heiman D."/>
            <person name="Howarth C."/>
            <person name="Mehta T."/>
            <person name="Neiman D."/>
            <person name="Pearson M."/>
            <person name="Roberts A."/>
            <person name="Saif S."/>
            <person name="Shea T."/>
            <person name="Shenoy N."/>
            <person name="Sisk P."/>
            <person name="Stolte C."/>
            <person name="Sykes S."/>
            <person name="White J."/>
            <person name="Yandava C."/>
            <person name="Burger G."/>
            <person name="Gray M.W."/>
            <person name="Holland P.W.H."/>
            <person name="King N."/>
            <person name="Lang F.B.F."/>
            <person name="Roger A.J."/>
            <person name="Ruiz-Trillo I."/>
            <person name="Haas B."/>
            <person name="Nusbaum C."/>
            <person name="Birren B."/>
        </authorList>
    </citation>
    <scope>NUCLEOTIDE SEQUENCE [LARGE SCALE GENOMIC DNA]</scope>
    <source>
        <strain evidence="2 3">JP610</strain>
    </source>
</reference>
<dbReference type="EMBL" id="KQ242012">
    <property type="protein sequence ID" value="KNC81637.1"/>
    <property type="molecule type" value="Genomic_DNA"/>
</dbReference>
<organism evidence="2 3">
    <name type="scientific">Sphaeroforma arctica JP610</name>
    <dbReference type="NCBI Taxonomy" id="667725"/>
    <lineage>
        <taxon>Eukaryota</taxon>
        <taxon>Ichthyosporea</taxon>
        <taxon>Ichthyophonida</taxon>
        <taxon>Sphaeroforma</taxon>
    </lineage>
</organism>
<protein>
    <recommendedName>
        <fullName evidence="4">Ricin B lectin domain-containing protein</fullName>
    </recommendedName>
</protein>
<keyword evidence="3" id="KW-1185">Reference proteome</keyword>
<evidence type="ECO:0000313" key="3">
    <source>
        <dbReference type="Proteomes" id="UP000054560"/>
    </source>
</evidence>
<dbReference type="Proteomes" id="UP000054560">
    <property type="component" value="Unassembled WGS sequence"/>
</dbReference>
<evidence type="ECO:0000313" key="2">
    <source>
        <dbReference type="EMBL" id="KNC81637.1"/>
    </source>
</evidence>
<dbReference type="RefSeq" id="XP_014155539.1">
    <property type="nucleotide sequence ID" value="XM_014300064.1"/>
</dbReference>
<evidence type="ECO:0008006" key="4">
    <source>
        <dbReference type="Google" id="ProtNLM"/>
    </source>
</evidence>
<proteinExistence type="predicted"/>
<gene>
    <name evidence="2" type="ORF">SARC_06042</name>
</gene>
<dbReference type="AlphaFoldDB" id="A0A0L0FXU7"/>
<feature type="signal peptide" evidence="1">
    <location>
        <begin position="1"/>
        <end position="21"/>
    </location>
</feature>
<evidence type="ECO:0000256" key="1">
    <source>
        <dbReference type="SAM" id="SignalP"/>
    </source>
</evidence>
<feature type="chain" id="PRO_5005538504" description="Ricin B lectin domain-containing protein" evidence="1">
    <location>
        <begin position="22"/>
        <end position="223"/>
    </location>
</feature>